<dbReference type="AlphaFoldDB" id="A0AAN8F6E3"/>
<evidence type="ECO:0000313" key="3">
    <source>
        <dbReference type="Proteomes" id="UP001331761"/>
    </source>
</evidence>
<accession>A0AAN8F6E3</accession>
<dbReference type="Proteomes" id="UP001331761">
    <property type="component" value="Unassembled WGS sequence"/>
</dbReference>
<evidence type="ECO:0000313" key="2">
    <source>
        <dbReference type="EMBL" id="KAK5974010.1"/>
    </source>
</evidence>
<dbReference type="EMBL" id="WIXE01014778">
    <property type="protein sequence ID" value="KAK5974010.1"/>
    <property type="molecule type" value="Genomic_DNA"/>
</dbReference>
<keyword evidence="1" id="KW-0732">Signal</keyword>
<reference evidence="2 3" key="1">
    <citation type="submission" date="2019-10" db="EMBL/GenBank/DDBJ databases">
        <title>Assembly and Annotation for the nematode Trichostrongylus colubriformis.</title>
        <authorList>
            <person name="Martin J."/>
        </authorList>
    </citation>
    <scope>NUCLEOTIDE SEQUENCE [LARGE SCALE GENOMIC DNA]</scope>
    <source>
        <strain evidence="2">G859</strain>
        <tissue evidence="2">Whole worm</tissue>
    </source>
</reference>
<name>A0AAN8F6E3_TRICO</name>
<organism evidence="2 3">
    <name type="scientific">Trichostrongylus colubriformis</name>
    <name type="common">Black scour worm</name>
    <dbReference type="NCBI Taxonomy" id="6319"/>
    <lineage>
        <taxon>Eukaryota</taxon>
        <taxon>Metazoa</taxon>
        <taxon>Ecdysozoa</taxon>
        <taxon>Nematoda</taxon>
        <taxon>Chromadorea</taxon>
        <taxon>Rhabditida</taxon>
        <taxon>Rhabditina</taxon>
        <taxon>Rhabditomorpha</taxon>
        <taxon>Strongyloidea</taxon>
        <taxon>Trichostrongylidae</taxon>
        <taxon>Trichostrongylus</taxon>
    </lineage>
</organism>
<evidence type="ECO:0008006" key="4">
    <source>
        <dbReference type="Google" id="ProtNLM"/>
    </source>
</evidence>
<sequence length="139" mass="16171">MLFAIAVLSVLLVNAGAQQQECILAEWLQELYTKFFYDSNQNLIWNKHMSQHALEEVEEPGKYSKEGSPYLMLKSKRPFSKTDNLRLDQKVRKTIGSYSFLRHAKDLRRLAEGANFGCNGKETEEGDKEYMHIVCFFRN</sequence>
<comment type="caution">
    <text evidence="2">The sequence shown here is derived from an EMBL/GenBank/DDBJ whole genome shotgun (WGS) entry which is preliminary data.</text>
</comment>
<keyword evidence="3" id="KW-1185">Reference proteome</keyword>
<gene>
    <name evidence="2" type="ORF">GCK32_017422</name>
</gene>
<feature type="signal peptide" evidence="1">
    <location>
        <begin position="1"/>
        <end position="17"/>
    </location>
</feature>
<proteinExistence type="predicted"/>
<protein>
    <recommendedName>
        <fullName evidence="4">SCP domain-containing protein</fullName>
    </recommendedName>
</protein>
<evidence type="ECO:0000256" key="1">
    <source>
        <dbReference type="SAM" id="SignalP"/>
    </source>
</evidence>
<feature type="chain" id="PRO_5042995800" description="SCP domain-containing protein" evidence="1">
    <location>
        <begin position="18"/>
        <end position="139"/>
    </location>
</feature>